<accession>A0AAV2YUH3</accession>
<dbReference type="EMBL" id="DAKRPA010000153">
    <property type="protein sequence ID" value="DAZ96867.1"/>
    <property type="molecule type" value="Genomic_DNA"/>
</dbReference>
<evidence type="ECO:0000313" key="1">
    <source>
        <dbReference type="EMBL" id="DAZ96867.1"/>
    </source>
</evidence>
<organism evidence="1 2">
    <name type="scientific">Lagenidium giganteum</name>
    <dbReference type="NCBI Taxonomy" id="4803"/>
    <lineage>
        <taxon>Eukaryota</taxon>
        <taxon>Sar</taxon>
        <taxon>Stramenopiles</taxon>
        <taxon>Oomycota</taxon>
        <taxon>Peronosporomycetes</taxon>
        <taxon>Pythiales</taxon>
        <taxon>Pythiaceae</taxon>
    </lineage>
</organism>
<reference evidence="1" key="1">
    <citation type="submission" date="2022-11" db="EMBL/GenBank/DDBJ databases">
        <authorList>
            <person name="Morgan W.R."/>
            <person name="Tartar A."/>
        </authorList>
    </citation>
    <scope>NUCLEOTIDE SEQUENCE</scope>
    <source>
        <strain evidence="1">ARSEF 373</strain>
    </source>
</reference>
<evidence type="ECO:0008006" key="3">
    <source>
        <dbReference type="Google" id="ProtNLM"/>
    </source>
</evidence>
<reference evidence="1" key="2">
    <citation type="journal article" date="2023" name="Microbiol Resour">
        <title>Decontamination and Annotation of the Draft Genome Sequence of the Oomycete Lagenidium giganteum ARSEF 373.</title>
        <authorList>
            <person name="Morgan W.R."/>
            <person name="Tartar A."/>
        </authorList>
    </citation>
    <scope>NUCLEOTIDE SEQUENCE</scope>
    <source>
        <strain evidence="1">ARSEF 373</strain>
    </source>
</reference>
<proteinExistence type="predicted"/>
<name>A0AAV2YUH3_9STRA</name>
<comment type="caution">
    <text evidence="1">The sequence shown here is derived from an EMBL/GenBank/DDBJ whole genome shotgun (WGS) entry which is preliminary data.</text>
</comment>
<dbReference type="AlphaFoldDB" id="A0AAV2YUH3"/>
<dbReference type="PANTHER" id="PTHR12459:SF15">
    <property type="entry name" value="TRANSMEMBRANE PROTEIN 135"/>
    <property type="match status" value="1"/>
</dbReference>
<dbReference type="InterPro" id="IPR026749">
    <property type="entry name" value="Tmem135"/>
</dbReference>
<dbReference type="PANTHER" id="PTHR12459">
    <property type="entry name" value="TRANSMEMBRANE PROTEIN 135-RELATED"/>
    <property type="match status" value="1"/>
</dbReference>
<gene>
    <name evidence="1" type="ORF">N0F65_008828</name>
</gene>
<sequence length="381" mass="42799">MKVVLDPLVHAVRGSTASVAVLAVLTNLMSNRTALLSRQLHRLKVGGVFRFMHRLAWRLDTPLLKSSSGASVLASALGILCVRPHSRNAIVSLLSTNAASLFFLDVVAKHPQLAPIRHLDFAVFLALSGWLMMASLFHPESYESNHLALITKYSRIRPTAAKFLQDAYRNGQNPNSCQARHPGVTCTDYMRTRFALHVVSMGLKLYVPVHFMSWLLAFRHRSVRQKPPHELLRNLVVKTVRSAMYYCGYILIGWSIPCYTQWFGDINQATRRIQYLIGGSLPAASVLFESPSRRRVICVILCSYSFISVGGVLSDRFRWLKSGSGPIRTILDVLAVTVAVHYTISDLVGGSRLLQRLLYGQEGWNAHEKERRRRRASSSHH</sequence>
<evidence type="ECO:0000313" key="2">
    <source>
        <dbReference type="Proteomes" id="UP001146120"/>
    </source>
</evidence>
<dbReference type="Proteomes" id="UP001146120">
    <property type="component" value="Unassembled WGS sequence"/>
</dbReference>
<keyword evidence="2" id="KW-1185">Reference proteome</keyword>
<protein>
    <recommendedName>
        <fullName evidence="3">Transmembrane protein 135 N-terminal domain-containing protein</fullName>
    </recommendedName>
</protein>